<evidence type="ECO:0000256" key="1">
    <source>
        <dbReference type="SAM" id="MobiDB-lite"/>
    </source>
</evidence>
<evidence type="ECO:0000313" key="4">
    <source>
        <dbReference type="Proteomes" id="UP000271469"/>
    </source>
</evidence>
<dbReference type="OrthoDB" id="981191at2"/>
<dbReference type="AlphaFoldDB" id="A0A3G8JSW3"/>
<dbReference type="InterPro" id="IPR037401">
    <property type="entry name" value="SnoaL-like"/>
</dbReference>
<evidence type="ECO:0000259" key="2">
    <source>
        <dbReference type="Pfam" id="PF13577"/>
    </source>
</evidence>
<protein>
    <recommendedName>
        <fullName evidence="2">SnoaL-like domain-containing protein</fullName>
    </recommendedName>
</protein>
<keyword evidence="4" id="KW-1185">Reference proteome</keyword>
<evidence type="ECO:0000313" key="3">
    <source>
        <dbReference type="EMBL" id="AZG47996.1"/>
    </source>
</evidence>
<dbReference type="Gene3D" id="3.10.450.50">
    <property type="match status" value="1"/>
</dbReference>
<proteinExistence type="predicted"/>
<dbReference type="InterPro" id="IPR032710">
    <property type="entry name" value="NTF2-like_dom_sf"/>
</dbReference>
<accession>A0A3G8JSW3</accession>
<dbReference type="Pfam" id="PF13577">
    <property type="entry name" value="SnoaL_4"/>
    <property type="match status" value="1"/>
</dbReference>
<sequence>MTITDHHAALTELVARSAISDRMSAYLDSCDVSKDADEIAGHFTFDGIWEGVGRNVEFGRAQGTAAIAALFADVPQRQPFTVHYLTNPRIEIDGNVAVGRWLCFEPSTIRQGTMPVWIGLRYEVDFREVQNSWLIAHLRCDTLFATPYDIGWGKEMFTAVTATEPRTSTPDPVGHQSPFTPSED</sequence>
<name>A0A3G8JSW3_9ACTN</name>
<reference evidence="3 4" key="1">
    <citation type="submission" date="2018-11" db="EMBL/GenBank/DDBJ databases">
        <title>Gordonia insulae sp. nov., isolated from an island soil.</title>
        <authorList>
            <person name="Kim Y.S."/>
            <person name="Kim S.B."/>
        </authorList>
    </citation>
    <scope>NUCLEOTIDE SEQUENCE [LARGE SCALE GENOMIC DNA]</scope>
    <source>
        <strain evidence="3 4">MMS17-SY073</strain>
    </source>
</reference>
<dbReference type="RefSeq" id="WP_124710275.1">
    <property type="nucleotide sequence ID" value="NZ_CP033972.1"/>
</dbReference>
<dbReference type="KEGG" id="gom:D7316_04608"/>
<organism evidence="3 4">
    <name type="scientific">Gordonia insulae</name>
    <dbReference type="NCBI Taxonomy" id="2420509"/>
    <lineage>
        <taxon>Bacteria</taxon>
        <taxon>Bacillati</taxon>
        <taxon>Actinomycetota</taxon>
        <taxon>Actinomycetes</taxon>
        <taxon>Mycobacteriales</taxon>
        <taxon>Gordoniaceae</taxon>
        <taxon>Gordonia</taxon>
    </lineage>
</organism>
<gene>
    <name evidence="3" type="ORF">D7316_04608</name>
</gene>
<dbReference type="SUPFAM" id="SSF54427">
    <property type="entry name" value="NTF2-like"/>
    <property type="match status" value="1"/>
</dbReference>
<dbReference type="Proteomes" id="UP000271469">
    <property type="component" value="Chromosome"/>
</dbReference>
<feature type="region of interest" description="Disordered" evidence="1">
    <location>
        <begin position="164"/>
        <end position="184"/>
    </location>
</feature>
<feature type="domain" description="SnoaL-like" evidence="2">
    <location>
        <begin position="12"/>
        <end position="139"/>
    </location>
</feature>
<dbReference type="EMBL" id="CP033972">
    <property type="protein sequence ID" value="AZG47996.1"/>
    <property type="molecule type" value="Genomic_DNA"/>
</dbReference>